<reference evidence="9 10" key="1">
    <citation type="submission" date="2016-10" db="EMBL/GenBank/DDBJ databases">
        <authorList>
            <person name="de Groot N.N."/>
        </authorList>
    </citation>
    <scope>NUCLEOTIDE SEQUENCE [LARGE SCALE GENOMIC DNA]</scope>
    <source>
        <strain evidence="9 10">DSM 23421</strain>
    </source>
</reference>
<evidence type="ECO:0000256" key="6">
    <source>
        <dbReference type="ARBA" id="ARBA00022841"/>
    </source>
</evidence>
<evidence type="ECO:0000313" key="9">
    <source>
        <dbReference type="EMBL" id="SDD71817.1"/>
    </source>
</evidence>
<dbReference type="OrthoDB" id="175771at2"/>
<evidence type="ECO:0000256" key="1">
    <source>
        <dbReference type="ARBA" id="ARBA00004418"/>
    </source>
</evidence>
<feature type="transmembrane region" description="Helical" evidence="7">
    <location>
        <begin position="206"/>
        <end position="226"/>
    </location>
</feature>
<evidence type="ECO:0000256" key="4">
    <source>
        <dbReference type="ARBA" id="ARBA00022729"/>
    </source>
</evidence>
<dbReference type="GO" id="GO:0042121">
    <property type="term" value="P:alginic acid biosynthetic process"/>
    <property type="evidence" value="ECO:0007669"/>
    <property type="project" value="UniProtKB-UniPathway"/>
</dbReference>
<dbReference type="RefSeq" id="WP_091865328.1">
    <property type="nucleotide sequence ID" value="NZ_FNAO01000001.1"/>
</dbReference>
<keyword evidence="9" id="KW-0378">Hydrolase</keyword>
<gene>
    <name evidence="9" type="ORF">SAMN05421636_101499</name>
</gene>
<dbReference type="UniPathway" id="UPA00286"/>
<protein>
    <submittedName>
        <fullName evidence="9">SGNH hydrolase-like domain-containing protein, acetyltransferase AlgX</fullName>
    </submittedName>
</protein>
<evidence type="ECO:0000256" key="3">
    <source>
        <dbReference type="ARBA" id="ARBA00022679"/>
    </source>
</evidence>
<keyword evidence="3 9" id="KW-0808">Transferase</keyword>
<keyword evidence="4" id="KW-0732">Signal</keyword>
<feature type="transmembrane region" description="Helical" evidence="7">
    <location>
        <begin position="176"/>
        <end position="194"/>
    </location>
</feature>
<accession>A0A1G6X343</accession>
<keyword evidence="7" id="KW-0812">Transmembrane</keyword>
<proteinExistence type="predicted"/>
<evidence type="ECO:0000256" key="2">
    <source>
        <dbReference type="ARBA" id="ARBA00005182"/>
    </source>
</evidence>
<keyword evidence="6" id="KW-0016">Alginate biosynthesis</keyword>
<comment type="subcellular location">
    <subcellularLocation>
        <location evidence="1">Periplasm</location>
    </subcellularLocation>
</comment>
<keyword evidence="7" id="KW-1133">Transmembrane helix</keyword>
<dbReference type="InterPro" id="IPR031811">
    <property type="entry name" value="ALGX/ALGJ_SGNH-like"/>
</dbReference>
<comment type="pathway">
    <text evidence="2">Glycan biosynthesis; alginate biosynthesis.</text>
</comment>
<dbReference type="EMBL" id="FNAO01000001">
    <property type="protein sequence ID" value="SDD71817.1"/>
    <property type="molecule type" value="Genomic_DNA"/>
</dbReference>
<evidence type="ECO:0000256" key="5">
    <source>
        <dbReference type="ARBA" id="ARBA00022764"/>
    </source>
</evidence>
<name>A0A1G6X343_9FLAO</name>
<dbReference type="GO" id="GO:0042597">
    <property type="term" value="C:periplasmic space"/>
    <property type="evidence" value="ECO:0007669"/>
    <property type="project" value="UniProtKB-SubCell"/>
</dbReference>
<dbReference type="GO" id="GO:0016787">
    <property type="term" value="F:hydrolase activity"/>
    <property type="evidence" value="ECO:0007669"/>
    <property type="project" value="UniProtKB-KW"/>
</dbReference>
<evidence type="ECO:0000256" key="7">
    <source>
        <dbReference type="SAM" id="Phobius"/>
    </source>
</evidence>
<dbReference type="GO" id="GO:0016740">
    <property type="term" value="F:transferase activity"/>
    <property type="evidence" value="ECO:0007669"/>
    <property type="project" value="UniProtKB-KW"/>
</dbReference>
<keyword evidence="5" id="KW-0574">Periplasm</keyword>
<keyword evidence="10" id="KW-1185">Reference proteome</keyword>
<dbReference type="AlphaFoldDB" id="A0A1G6X343"/>
<dbReference type="Pfam" id="PF16822">
    <property type="entry name" value="ALGX"/>
    <property type="match status" value="1"/>
</dbReference>
<evidence type="ECO:0000259" key="8">
    <source>
        <dbReference type="Pfam" id="PF16822"/>
    </source>
</evidence>
<feature type="domain" description="AlgX/AlgJ SGNH hydrolase-like" evidence="8">
    <location>
        <begin position="289"/>
        <end position="470"/>
    </location>
</feature>
<dbReference type="Proteomes" id="UP000199109">
    <property type="component" value="Unassembled WGS sequence"/>
</dbReference>
<evidence type="ECO:0000313" key="10">
    <source>
        <dbReference type="Proteomes" id="UP000199109"/>
    </source>
</evidence>
<organism evidence="9 10">
    <name type="scientific">Pricia antarctica</name>
    <dbReference type="NCBI Taxonomy" id="641691"/>
    <lineage>
        <taxon>Bacteria</taxon>
        <taxon>Pseudomonadati</taxon>
        <taxon>Bacteroidota</taxon>
        <taxon>Flavobacteriia</taxon>
        <taxon>Flavobacteriales</taxon>
        <taxon>Flavobacteriaceae</taxon>
        <taxon>Pricia</taxon>
    </lineage>
</organism>
<keyword evidence="7" id="KW-0472">Membrane</keyword>
<sequence length="577" mass="65710">MVKKYATALLIAFLVFVTTCLLMGITGAKPTEITVSLSATVLKDDVFQVFYSNQGEGAFTEKQSAITEIKGGGEPQTIEFVIPLDTSLTQLRIDIGNNRNQMPINFSTVRLRTHESSYAFDISKSFLKNVCITEKDGKFITRTVLNSYDPFFISNFDLSPILEKLAKKQPLVANKVAYFLALIFAVAAFISFSLKKIRLANLRPNGYIFAFVLIIAAPPIVKLFGLEQKTESMEKRELAKQPEWAFKESFPREYEAYYNDNFGLRPTIINWASDLKIGLFRDSPQPELVQFGKNGFLFFNEHNELDGGIYSSYSHTNLASRKQLENAFRKQFDLKQDLTKLGIRYAVGFWPNKHSIYNSSLPFTMKIQVQGETSLADQAVRFFEEKGMPLFDVRHNLLKNKNEKQLYFKFDSHWNANGAYLAYRNFCEQTFNELGLTPFPVEDFDISYSKIRNGDLTNLLGIDSISGYYDKKPNYKFKNSNSTYHFVNPGGIYQNTFVTENNNCGNDKVALVFRDSYGAALVQFLSLHYSRVVYVAKSPVDMYWVNQVNPDVVILGVVERRLPYILDTVGKSVDSLP</sequence>
<dbReference type="STRING" id="641691.SAMN05421636_101499"/>